<keyword evidence="1" id="KW-0805">Transcription regulation</keyword>
<dbReference type="GO" id="GO:0005829">
    <property type="term" value="C:cytosol"/>
    <property type="evidence" value="ECO:0007669"/>
    <property type="project" value="TreeGrafter"/>
</dbReference>
<feature type="compositionally biased region" description="Polar residues" evidence="4">
    <location>
        <begin position="194"/>
        <end position="206"/>
    </location>
</feature>
<dbReference type="KEGG" id="ebz:J7S26_01915"/>
<dbReference type="PANTHER" id="PTHR46797:SF23">
    <property type="entry name" value="HTH-TYPE TRANSCRIPTIONAL REGULATOR SUTR"/>
    <property type="match status" value="1"/>
</dbReference>
<dbReference type="Pfam" id="PF01381">
    <property type="entry name" value="HTH_3"/>
    <property type="match status" value="1"/>
</dbReference>
<keyword evidence="8" id="KW-1185">Reference proteome</keyword>
<dbReference type="PROSITE" id="PS50943">
    <property type="entry name" value="HTH_CROC1"/>
    <property type="match status" value="1"/>
</dbReference>
<protein>
    <submittedName>
        <fullName evidence="6">Helix-turn-helix domain-containing protein</fullName>
    </submittedName>
    <submittedName>
        <fullName evidence="7">Helix-turn-helix transcriptional regulator</fullName>
    </submittedName>
</protein>
<reference evidence="7" key="2">
    <citation type="submission" date="2021-04" db="EMBL/GenBank/DDBJ databases">
        <title>Novel species in family Eggerthellaceae.</title>
        <authorList>
            <person name="Zhang G."/>
        </authorList>
    </citation>
    <scope>NUCLEOTIDE SEQUENCE</scope>
    <source>
        <strain evidence="7">Zg-886</strain>
    </source>
</reference>
<proteinExistence type="predicted"/>
<keyword evidence="2" id="KW-0238">DNA-binding</keyword>
<evidence type="ECO:0000256" key="1">
    <source>
        <dbReference type="ARBA" id="ARBA00023015"/>
    </source>
</evidence>
<dbReference type="Gene3D" id="1.10.260.40">
    <property type="entry name" value="lambda repressor-like DNA-binding domains"/>
    <property type="match status" value="1"/>
</dbReference>
<name>A0A9E6MR97_9ACTN</name>
<feature type="domain" description="HTH cro/C1-type" evidence="5">
    <location>
        <begin position="11"/>
        <end position="65"/>
    </location>
</feature>
<evidence type="ECO:0000256" key="2">
    <source>
        <dbReference type="ARBA" id="ARBA00023125"/>
    </source>
</evidence>
<evidence type="ECO:0000313" key="7">
    <source>
        <dbReference type="EMBL" id="QTU84705.1"/>
    </source>
</evidence>
<evidence type="ECO:0000313" key="9">
    <source>
        <dbReference type="Proteomes" id="UP000671910"/>
    </source>
</evidence>
<dbReference type="Proteomes" id="UP000671910">
    <property type="component" value="Chromosome"/>
</dbReference>
<sequence length="206" mass="22281">MEPRTTIGRNLRLYRKQAGLTQEELANRCSMHRTYIGGIEQQRINVSINNVGRIASVLGIDPFLLLVEPSVEAEECGRAPSSVPQVVLPPGFSEGDLALCHWDKNGLELTPLSSAQPDLALRILVALTMQGRIDDLPEAYETVKDRVVETFLALPDKPQQEPPGSGEDPTPDWLRDEKGAGPAGPQHIGETPAAASQSPEAGSTEQ</sequence>
<evidence type="ECO:0000313" key="6">
    <source>
        <dbReference type="EMBL" id="NHM13203.1"/>
    </source>
</evidence>
<gene>
    <name evidence="6" type="ORF">GMI68_00185</name>
    <name evidence="7" type="ORF">J7S26_01915</name>
</gene>
<dbReference type="EMBL" id="WPCR01000001">
    <property type="protein sequence ID" value="NHM13203.1"/>
    <property type="molecule type" value="Genomic_DNA"/>
</dbReference>
<dbReference type="AlphaFoldDB" id="A0A9E6MR97"/>
<dbReference type="SMART" id="SM00530">
    <property type="entry name" value="HTH_XRE"/>
    <property type="match status" value="1"/>
</dbReference>
<dbReference type="GO" id="GO:0003700">
    <property type="term" value="F:DNA-binding transcription factor activity"/>
    <property type="evidence" value="ECO:0007669"/>
    <property type="project" value="TreeGrafter"/>
</dbReference>
<dbReference type="GO" id="GO:0003677">
    <property type="term" value="F:DNA binding"/>
    <property type="evidence" value="ECO:0007669"/>
    <property type="project" value="UniProtKB-KW"/>
</dbReference>
<keyword evidence="3" id="KW-0804">Transcription</keyword>
<reference evidence="6 8" key="1">
    <citation type="submission" date="2019-11" db="EMBL/GenBank/DDBJ databases">
        <title>Eggerthellaceae novel genus isolated from the rectal contents of marmort.</title>
        <authorList>
            <person name="Zhang G."/>
        </authorList>
    </citation>
    <scope>NUCLEOTIDE SEQUENCE [LARGE SCALE GENOMIC DNA]</scope>
    <source>
        <strain evidence="6">Zg-886</strain>
        <strain evidence="8">zg-886</strain>
    </source>
</reference>
<evidence type="ECO:0000313" key="8">
    <source>
        <dbReference type="Proteomes" id="UP000636394"/>
    </source>
</evidence>
<dbReference type="SUPFAM" id="SSF47413">
    <property type="entry name" value="lambda repressor-like DNA-binding domains"/>
    <property type="match status" value="1"/>
</dbReference>
<dbReference type="InterPro" id="IPR010982">
    <property type="entry name" value="Lambda_DNA-bd_dom_sf"/>
</dbReference>
<dbReference type="RefSeq" id="WP_166338002.1">
    <property type="nucleotide sequence ID" value="NZ_CP072829.1"/>
</dbReference>
<dbReference type="CDD" id="cd00093">
    <property type="entry name" value="HTH_XRE"/>
    <property type="match status" value="1"/>
</dbReference>
<evidence type="ECO:0000259" key="5">
    <source>
        <dbReference type="PROSITE" id="PS50943"/>
    </source>
</evidence>
<dbReference type="Proteomes" id="UP000636394">
    <property type="component" value="Unassembled WGS sequence"/>
</dbReference>
<evidence type="ECO:0000256" key="3">
    <source>
        <dbReference type="ARBA" id="ARBA00023163"/>
    </source>
</evidence>
<dbReference type="InterPro" id="IPR050807">
    <property type="entry name" value="TransReg_Diox_bact_type"/>
</dbReference>
<dbReference type="EMBL" id="CP072829">
    <property type="protein sequence ID" value="QTU84705.1"/>
    <property type="molecule type" value="Genomic_DNA"/>
</dbReference>
<dbReference type="PANTHER" id="PTHR46797">
    <property type="entry name" value="HTH-TYPE TRANSCRIPTIONAL REGULATOR"/>
    <property type="match status" value="1"/>
</dbReference>
<accession>A0A9E6MR97</accession>
<feature type="region of interest" description="Disordered" evidence="4">
    <location>
        <begin position="153"/>
        <end position="206"/>
    </location>
</feature>
<dbReference type="InterPro" id="IPR001387">
    <property type="entry name" value="Cro/C1-type_HTH"/>
</dbReference>
<organism evidence="7 9">
    <name type="scientific">Xiamenia xianingshaonis</name>
    <dbReference type="NCBI Taxonomy" id="2682776"/>
    <lineage>
        <taxon>Bacteria</taxon>
        <taxon>Bacillati</taxon>
        <taxon>Actinomycetota</taxon>
        <taxon>Coriobacteriia</taxon>
        <taxon>Eggerthellales</taxon>
        <taxon>Eggerthellaceae</taxon>
        <taxon>Xiamenia</taxon>
    </lineage>
</organism>
<evidence type="ECO:0000256" key="4">
    <source>
        <dbReference type="SAM" id="MobiDB-lite"/>
    </source>
</evidence>